<feature type="transmembrane region" description="Helical" evidence="2">
    <location>
        <begin position="260"/>
        <end position="280"/>
    </location>
</feature>
<keyword evidence="2" id="KW-1133">Transmembrane helix</keyword>
<dbReference type="SUPFAM" id="SSF48452">
    <property type="entry name" value="TPR-like"/>
    <property type="match status" value="1"/>
</dbReference>
<dbReference type="InterPro" id="IPR011990">
    <property type="entry name" value="TPR-like_helical_dom_sf"/>
</dbReference>
<sequence length="361" mass="37917">MTGQAEHVRLLERAQTLLGLRRFGEAETVLRQVLASAPDDAVAMRLLAAALNDSGRPAEALPVIKSAVALAPDAPVMYAVLSTIERANGDADAAAAAADRAIELAPHWPAGHARRAWALADRNPVAALDAARRAVELAPGQADGHFVLGYAALRAGKPMEAERAFRATLAVDPNHSMAINNLAVLEIRRKNFRGALAGFRGAVSTDPRNKTAATNFEAIGRNVVQSRLRWVVAVSILFLSSWTAAGSSTDLDANAVRRRFVAVAAYGLWWAVLAAGLRLVPRGQVRLLLRLSARGSSAPACVAMGAALVLPVAGAALGWAGVVDGAFVAAVATIVVRSYYVMRYYAQRARGSHSGSGSHSG</sequence>
<gene>
    <name evidence="3" type="ORF">GCM10009838_69380</name>
</gene>
<proteinExistence type="predicted"/>
<keyword evidence="4" id="KW-1185">Reference proteome</keyword>
<feature type="transmembrane region" description="Helical" evidence="2">
    <location>
        <begin position="326"/>
        <end position="346"/>
    </location>
</feature>
<dbReference type="PANTHER" id="PTHR44809:SF1">
    <property type="entry name" value="PROTEIN O-MANNOSYL-TRANSFERASE TMTC1"/>
    <property type="match status" value="1"/>
</dbReference>
<dbReference type="InterPro" id="IPR052943">
    <property type="entry name" value="TMTC_O-mannosyl-trnsfr"/>
</dbReference>
<dbReference type="RefSeq" id="WP_344661402.1">
    <property type="nucleotide sequence ID" value="NZ_BAAAQM010000053.1"/>
</dbReference>
<keyword evidence="1" id="KW-0802">TPR repeat</keyword>
<protein>
    <recommendedName>
        <fullName evidence="5">Tetratricopeptide TPR_2 repeat protein</fullName>
    </recommendedName>
</protein>
<dbReference type="SMART" id="SM00028">
    <property type="entry name" value="TPR"/>
    <property type="match status" value="5"/>
</dbReference>
<dbReference type="EMBL" id="BAAAQM010000053">
    <property type="protein sequence ID" value="GAA1994971.1"/>
    <property type="molecule type" value="Genomic_DNA"/>
</dbReference>
<dbReference type="Gene3D" id="1.25.40.10">
    <property type="entry name" value="Tetratricopeptide repeat domain"/>
    <property type="match status" value="1"/>
</dbReference>
<dbReference type="PANTHER" id="PTHR44809">
    <property type="match status" value="1"/>
</dbReference>
<evidence type="ECO:0000256" key="1">
    <source>
        <dbReference type="PROSITE-ProRule" id="PRU00339"/>
    </source>
</evidence>
<dbReference type="InterPro" id="IPR019734">
    <property type="entry name" value="TPR_rpt"/>
</dbReference>
<feature type="repeat" description="TPR" evidence="1">
    <location>
        <begin position="142"/>
        <end position="175"/>
    </location>
</feature>
<keyword evidence="2" id="KW-0472">Membrane</keyword>
<dbReference type="Proteomes" id="UP001499854">
    <property type="component" value="Unassembled WGS sequence"/>
</dbReference>
<keyword evidence="2" id="KW-0812">Transmembrane</keyword>
<evidence type="ECO:0008006" key="5">
    <source>
        <dbReference type="Google" id="ProtNLM"/>
    </source>
</evidence>
<evidence type="ECO:0000313" key="3">
    <source>
        <dbReference type="EMBL" id="GAA1994971.1"/>
    </source>
</evidence>
<name>A0ABN2SYR9_9ACTN</name>
<feature type="transmembrane region" description="Helical" evidence="2">
    <location>
        <begin position="230"/>
        <end position="248"/>
    </location>
</feature>
<dbReference type="PROSITE" id="PS50005">
    <property type="entry name" value="TPR"/>
    <property type="match status" value="1"/>
</dbReference>
<accession>A0ABN2SYR9</accession>
<dbReference type="Pfam" id="PF13432">
    <property type="entry name" value="TPR_16"/>
    <property type="match status" value="2"/>
</dbReference>
<evidence type="ECO:0000313" key="4">
    <source>
        <dbReference type="Proteomes" id="UP001499854"/>
    </source>
</evidence>
<organism evidence="3 4">
    <name type="scientific">Catenulispora subtropica</name>
    <dbReference type="NCBI Taxonomy" id="450798"/>
    <lineage>
        <taxon>Bacteria</taxon>
        <taxon>Bacillati</taxon>
        <taxon>Actinomycetota</taxon>
        <taxon>Actinomycetes</taxon>
        <taxon>Catenulisporales</taxon>
        <taxon>Catenulisporaceae</taxon>
        <taxon>Catenulispora</taxon>
    </lineage>
</organism>
<reference evidence="3 4" key="1">
    <citation type="journal article" date="2019" name="Int. J. Syst. Evol. Microbiol.">
        <title>The Global Catalogue of Microorganisms (GCM) 10K type strain sequencing project: providing services to taxonomists for standard genome sequencing and annotation.</title>
        <authorList>
            <consortium name="The Broad Institute Genomics Platform"/>
            <consortium name="The Broad Institute Genome Sequencing Center for Infectious Disease"/>
            <person name="Wu L."/>
            <person name="Ma J."/>
        </authorList>
    </citation>
    <scope>NUCLEOTIDE SEQUENCE [LARGE SCALE GENOMIC DNA]</scope>
    <source>
        <strain evidence="3 4">JCM 16013</strain>
    </source>
</reference>
<feature type="transmembrane region" description="Helical" evidence="2">
    <location>
        <begin position="300"/>
        <end position="320"/>
    </location>
</feature>
<evidence type="ECO:0000256" key="2">
    <source>
        <dbReference type="SAM" id="Phobius"/>
    </source>
</evidence>
<comment type="caution">
    <text evidence="3">The sequence shown here is derived from an EMBL/GenBank/DDBJ whole genome shotgun (WGS) entry which is preliminary data.</text>
</comment>